<keyword evidence="3 6" id="KW-0812">Transmembrane</keyword>
<feature type="transmembrane region" description="Helical" evidence="6">
    <location>
        <begin position="711"/>
        <end position="731"/>
    </location>
</feature>
<keyword evidence="4 6" id="KW-1133">Transmembrane helix</keyword>
<dbReference type="PANTHER" id="PTHR43738">
    <property type="entry name" value="ABC TRANSPORTER, MEMBRANE PROTEIN"/>
    <property type="match status" value="1"/>
</dbReference>
<dbReference type="GO" id="GO:0005886">
    <property type="term" value="C:plasma membrane"/>
    <property type="evidence" value="ECO:0007669"/>
    <property type="project" value="UniProtKB-SubCell"/>
</dbReference>
<evidence type="ECO:0000256" key="3">
    <source>
        <dbReference type="ARBA" id="ARBA00022692"/>
    </source>
</evidence>
<feature type="transmembrane region" description="Helical" evidence="6">
    <location>
        <begin position="1126"/>
        <end position="1150"/>
    </location>
</feature>
<gene>
    <name evidence="8" type="ORF">FRUB_01174</name>
</gene>
<dbReference type="InterPro" id="IPR051125">
    <property type="entry name" value="ABC-4/HrtB_transporter"/>
</dbReference>
<accession>A0A225EGN2</accession>
<feature type="transmembrane region" description="Helical" evidence="6">
    <location>
        <begin position="680"/>
        <end position="699"/>
    </location>
</feature>
<evidence type="ECO:0000256" key="6">
    <source>
        <dbReference type="SAM" id="Phobius"/>
    </source>
</evidence>
<evidence type="ECO:0000256" key="4">
    <source>
        <dbReference type="ARBA" id="ARBA00022989"/>
    </source>
</evidence>
<feature type="transmembrane region" description="Helical" evidence="6">
    <location>
        <begin position="1044"/>
        <end position="1066"/>
    </location>
</feature>
<dbReference type="AlphaFoldDB" id="A0A225EGN2"/>
<feature type="transmembrane region" description="Helical" evidence="6">
    <location>
        <begin position="1087"/>
        <end position="1114"/>
    </location>
</feature>
<feature type="domain" description="ABC3 transporter permease C-terminal" evidence="7">
    <location>
        <begin position="1045"/>
        <end position="1151"/>
    </location>
</feature>
<feature type="transmembrane region" description="Helical" evidence="6">
    <location>
        <begin position="530"/>
        <end position="553"/>
    </location>
</feature>
<comment type="caution">
    <text evidence="8">The sequence shown here is derived from an EMBL/GenBank/DDBJ whole genome shotgun (WGS) entry which is preliminary data.</text>
</comment>
<evidence type="ECO:0000256" key="1">
    <source>
        <dbReference type="ARBA" id="ARBA00004651"/>
    </source>
</evidence>
<dbReference type="OrthoDB" id="219657at2"/>
<evidence type="ECO:0000313" key="9">
    <source>
        <dbReference type="Proteomes" id="UP000214646"/>
    </source>
</evidence>
<dbReference type="InterPro" id="IPR003838">
    <property type="entry name" value="ABC3_permease_C"/>
</dbReference>
<dbReference type="EMBL" id="NIDE01000001">
    <property type="protein sequence ID" value="OWK47475.1"/>
    <property type="molecule type" value="Genomic_DNA"/>
</dbReference>
<feature type="transmembrane region" description="Helical" evidence="6">
    <location>
        <begin position="574"/>
        <end position="601"/>
    </location>
</feature>
<feature type="transmembrane region" description="Helical" evidence="6">
    <location>
        <begin position="763"/>
        <end position="782"/>
    </location>
</feature>
<feature type="transmembrane region" description="Helical" evidence="6">
    <location>
        <begin position="20"/>
        <end position="40"/>
    </location>
</feature>
<organism evidence="8 9">
    <name type="scientific">Fimbriiglobus ruber</name>
    <dbReference type="NCBI Taxonomy" id="1908690"/>
    <lineage>
        <taxon>Bacteria</taxon>
        <taxon>Pseudomonadati</taxon>
        <taxon>Planctomycetota</taxon>
        <taxon>Planctomycetia</taxon>
        <taxon>Gemmatales</taxon>
        <taxon>Gemmataceae</taxon>
        <taxon>Fimbriiglobus</taxon>
    </lineage>
</organism>
<keyword evidence="5 6" id="KW-0472">Membrane</keyword>
<feature type="transmembrane region" description="Helical" evidence="6">
    <location>
        <begin position="630"/>
        <end position="649"/>
    </location>
</feature>
<protein>
    <submittedName>
        <fullName evidence="8">Putative ABC transporter integral membrane protein</fullName>
    </submittedName>
</protein>
<reference evidence="9" key="1">
    <citation type="submission" date="2017-06" db="EMBL/GenBank/DDBJ databases">
        <title>Genome analysis of Fimbriiglobus ruber SP5, the first member of the order Planctomycetales with confirmed chitinolytic capability.</title>
        <authorList>
            <person name="Ravin N.V."/>
            <person name="Rakitin A.L."/>
            <person name="Ivanova A.A."/>
            <person name="Beletsky A.V."/>
            <person name="Kulichevskaya I.S."/>
            <person name="Mardanov A.V."/>
            <person name="Dedysh S.N."/>
        </authorList>
    </citation>
    <scope>NUCLEOTIDE SEQUENCE [LARGE SCALE GENOMIC DNA]</scope>
    <source>
        <strain evidence="9">SP5</strain>
    </source>
</reference>
<dbReference type="PANTHER" id="PTHR43738:SF2">
    <property type="entry name" value="ABC TRANSPORTER PERMEASE"/>
    <property type="match status" value="1"/>
</dbReference>
<proteinExistence type="predicted"/>
<dbReference type="Pfam" id="PF02687">
    <property type="entry name" value="FtsX"/>
    <property type="match status" value="2"/>
</dbReference>
<evidence type="ECO:0000256" key="2">
    <source>
        <dbReference type="ARBA" id="ARBA00022475"/>
    </source>
</evidence>
<dbReference type="Proteomes" id="UP000214646">
    <property type="component" value="Unassembled WGS sequence"/>
</dbReference>
<feature type="domain" description="ABC3 transporter permease C-terminal" evidence="7">
    <location>
        <begin position="533"/>
        <end position="657"/>
    </location>
</feature>
<keyword evidence="2" id="KW-1003">Cell membrane</keyword>
<name>A0A225EGN2_9BACT</name>
<comment type="subcellular location">
    <subcellularLocation>
        <location evidence="1">Cell membrane</location>
        <topology evidence="1">Multi-pass membrane protein</topology>
    </subcellularLocation>
</comment>
<sequence>MISLRTLPLRSARYHWRSNLPVVLGVAVGAAVLAGALVVGDSLRGSLRGRALRQLNGVESAYVGPRLVRGAIAGKLPGTVTPALILQGSARYESPSGEPVQLGRVNVIGLSGSDLAVFGLPSARGWDEGKAVAIVSAPVAAHLHVASGNKVDLGVARLSNIPRSSLLSKRDADDVTTSLSAEVVEILPADHPMNDFNLLPNPAAPLNVFVPLAVLQKQVGQPDRVNALLAKGATADELNDAFAAQLTLDDWGIRVNVAPKRNAYVTIESASLVLDPATVKVTEIITGAISARSSRTIAYLANAISAGPNAVLTKDAGDPNKVIPYSVVAALNVNAAPPLGPFLPPNTAGWSDDEIALVAWPDSPLKNLKAGDPVTVTYFEPEMEAALKETSATFKFKGYVPFSGPADDPDLTPAFPGITDKLSIQDWKSPFEMNMRRIRPRDEKYWEQHKAAPKAYISLAAGERLFASRFGTATSIRVAPASGRTLQQTAEVLRFELMQGLRPKAAGLRFEPTRHRLLEASKGGTDFGGLFLMFSGLLIGAALLLVGLLFRLAMERRAKEIGLLLAAGYSPGRVLRVLLIEGVAVAVVGSLLGLAVAAWYARAMLSVLTTLWPDAEVGKFLKVHATPEGLVGGFVATVLVAAGTIWLSVRGLTKIPPPALLRGETRPALGVTEEGKGGRWSIIAAGLAGVIGAACLAAGGSAGDPDQRSMAFFGGGGLLLVAGLLLVRWSLRRSSRENYTRTGTPALMILGARNAKRNPSRSLLTATLIAVATFLVVSVESFRRKPDEDFLKATGGSGGFRLVAESDVPLYQPIDRGDGKDELLERLSAAYQKVEAKNPTGPSREALRREAETALGSTKVFSFRLKGGDDASCLNLFQAGRPRALGVPADLVARGGFQFAEADTTTAEEQKNPWLLLSSSQPDGAIPVFAEQNTAMFMLKTMVGGTLTIPDENGAEVRLRLVGTVRDSPFQSELLMSDENFRKLYPRQEGFRVFLIDVPAENESAVTRALETGLRPYGLTVTRTADRVATYQAVVGAYLTTFQLLGGFALLLAILGQGVVTLRSVWERAGELALLRAVGYRGRALQTLVLSETLLVLSLGLLVGVFTAIASVLPNLALGGSLPWGHLVWLLLAVAAVGSVVAAVATAGVARAPLIQALRED</sequence>
<evidence type="ECO:0000259" key="7">
    <source>
        <dbReference type="Pfam" id="PF02687"/>
    </source>
</evidence>
<dbReference type="RefSeq" id="WP_088252572.1">
    <property type="nucleotide sequence ID" value="NZ_NIDE01000001.1"/>
</dbReference>
<evidence type="ECO:0000313" key="8">
    <source>
        <dbReference type="EMBL" id="OWK47475.1"/>
    </source>
</evidence>
<evidence type="ECO:0000256" key="5">
    <source>
        <dbReference type="ARBA" id="ARBA00023136"/>
    </source>
</evidence>
<keyword evidence="9" id="KW-1185">Reference proteome</keyword>